<evidence type="ECO:0000313" key="3">
    <source>
        <dbReference type="EMBL" id="OBZ73422.1"/>
    </source>
</evidence>
<organism evidence="3 4">
    <name type="scientific">Grifola frondosa</name>
    <name type="common">Maitake</name>
    <name type="synonym">Polyporus frondosus</name>
    <dbReference type="NCBI Taxonomy" id="5627"/>
    <lineage>
        <taxon>Eukaryota</taxon>
        <taxon>Fungi</taxon>
        <taxon>Dikarya</taxon>
        <taxon>Basidiomycota</taxon>
        <taxon>Agaricomycotina</taxon>
        <taxon>Agaricomycetes</taxon>
        <taxon>Polyporales</taxon>
        <taxon>Grifolaceae</taxon>
        <taxon>Grifola</taxon>
    </lineage>
</organism>
<evidence type="ECO:0000256" key="1">
    <source>
        <dbReference type="SAM" id="Coils"/>
    </source>
</evidence>
<feature type="region of interest" description="Disordered" evidence="2">
    <location>
        <begin position="1"/>
        <end position="21"/>
    </location>
</feature>
<accession>A0A1C7M9B1</accession>
<evidence type="ECO:0000313" key="4">
    <source>
        <dbReference type="Proteomes" id="UP000092993"/>
    </source>
</evidence>
<gene>
    <name evidence="3" type="ORF">A0H81_07117</name>
</gene>
<dbReference type="EMBL" id="LUGG01000007">
    <property type="protein sequence ID" value="OBZ73422.1"/>
    <property type="molecule type" value="Genomic_DNA"/>
</dbReference>
<protein>
    <submittedName>
        <fullName evidence="3">Uncharacterized protein</fullName>
    </submittedName>
</protein>
<reference evidence="3 4" key="1">
    <citation type="submission" date="2016-03" db="EMBL/GenBank/DDBJ databases">
        <title>Whole genome sequencing of Grifola frondosa 9006-11.</title>
        <authorList>
            <person name="Min B."/>
            <person name="Park H."/>
            <person name="Kim J.-G."/>
            <person name="Cho H."/>
            <person name="Oh Y.-L."/>
            <person name="Kong W.-S."/>
            <person name="Choi I.-G."/>
        </authorList>
    </citation>
    <scope>NUCLEOTIDE SEQUENCE [LARGE SCALE GENOMIC DNA]</scope>
    <source>
        <strain evidence="3 4">9006-11</strain>
    </source>
</reference>
<dbReference type="AlphaFoldDB" id="A0A1C7M9B1"/>
<keyword evidence="4" id="KW-1185">Reference proteome</keyword>
<feature type="coiled-coil region" evidence="1">
    <location>
        <begin position="38"/>
        <end position="72"/>
    </location>
</feature>
<name>A0A1C7M9B1_GRIFR</name>
<sequence length="183" mass="20791">MVRIVSDPDLDVPPALASEDSEEVRASFPNLDGVAQILLIAEQEAQRVRQEQENLERQKAEEVEEAERVEVRKKELKPPDFDENVARPSRIFACPAPAKWGEEILKALTDLLLPYNFPRRISLITTASANNYHTFRDILLCDCFVSPSLTEYCQLFGQETRDDIAHPCYYGPRRCKAATVLAQ</sequence>
<proteinExistence type="predicted"/>
<comment type="caution">
    <text evidence="3">The sequence shown here is derived from an EMBL/GenBank/DDBJ whole genome shotgun (WGS) entry which is preliminary data.</text>
</comment>
<dbReference type="Proteomes" id="UP000092993">
    <property type="component" value="Unassembled WGS sequence"/>
</dbReference>
<keyword evidence="1" id="KW-0175">Coiled coil</keyword>
<evidence type="ECO:0000256" key="2">
    <source>
        <dbReference type="SAM" id="MobiDB-lite"/>
    </source>
</evidence>